<accession>A0A2G2VC07</accession>
<dbReference type="AlphaFoldDB" id="A0A2G2VC07"/>
<reference evidence="2 3" key="1">
    <citation type="journal article" date="2017" name="Genome Biol.">
        <title>New reference genome sequences of hot pepper reveal the massive evolution of plant disease-resistance genes by retroduplication.</title>
        <authorList>
            <person name="Kim S."/>
            <person name="Park J."/>
            <person name="Yeom S.I."/>
            <person name="Kim Y.M."/>
            <person name="Seo E."/>
            <person name="Kim K.T."/>
            <person name="Kim M.S."/>
            <person name="Lee J.M."/>
            <person name="Cheong K."/>
            <person name="Shin H.S."/>
            <person name="Kim S.B."/>
            <person name="Han K."/>
            <person name="Lee J."/>
            <person name="Park M."/>
            <person name="Lee H.A."/>
            <person name="Lee H.Y."/>
            <person name="Lee Y."/>
            <person name="Oh S."/>
            <person name="Lee J.H."/>
            <person name="Choi E."/>
            <person name="Choi E."/>
            <person name="Lee S.E."/>
            <person name="Jeon J."/>
            <person name="Kim H."/>
            <person name="Choi G."/>
            <person name="Song H."/>
            <person name="Lee J."/>
            <person name="Lee S.C."/>
            <person name="Kwon J.K."/>
            <person name="Lee H.Y."/>
            <person name="Koo N."/>
            <person name="Hong Y."/>
            <person name="Kim R.W."/>
            <person name="Kang W.H."/>
            <person name="Huh J.H."/>
            <person name="Kang B.C."/>
            <person name="Yang T.J."/>
            <person name="Lee Y.H."/>
            <person name="Bennetzen J.L."/>
            <person name="Choi D."/>
        </authorList>
    </citation>
    <scope>NUCLEOTIDE SEQUENCE [LARGE SCALE GENOMIC DNA]</scope>
    <source>
        <strain evidence="3">cv. PBC81</strain>
    </source>
</reference>
<comment type="caution">
    <text evidence="2">The sequence shown here is derived from an EMBL/GenBank/DDBJ whole genome shotgun (WGS) entry which is preliminary data.</text>
</comment>
<name>A0A2G2VC07_CAPBA</name>
<evidence type="ECO:0000313" key="2">
    <source>
        <dbReference type="EMBL" id="PHT30448.1"/>
    </source>
</evidence>
<feature type="compositionally biased region" description="Polar residues" evidence="1">
    <location>
        <begin position="1"/>
        <end position="11"/>
    </location>
</feature>
<dbReference type="OrthoDB" id="1301537at2759"/>
<keyword evidence="3" id="KW-1185">Reference proteome</keyword>
<gene>
    <name evidence="2" type="ORF">CQW23_29915</name>
</gene>
<protein>
    <submittedName>
        <fullName evidence="2">Uncharacterized protein</fullName>
    </submittedName>
</protein>
<proteinExistence type="predicted"/>
<evidence type="ECO:0000313" key="3">
    <source>
        <dbReference type="Proteomes" id="UP000224567"/>
    </source>
</evidence>
<dbReference type="STRING" id="33114.A0A2G2VC07"/>
<evidence type="ECO:0000256" key="1">
    <source>
        <dbReference type="SAM" id="MobiDB-lite"/>
    </source>
</evidence>
<reference evidence="3" key="2">
    <citation type="journal article" date="2017" name="J. Anim. Genet.">
        <title>Multiple reference genome sequences of hot pepper reveal the massive evolution of plant disease resistance genes by retroduplication.</title>
        <authorList>
            <person name="Kim S."/>
            <person name="Park J."/>
            <person name="Yeom S.-I."/>
            <person name="Kim Y.-M."/>
            <person name="Seo E."/>
            <person name="Kim K.-T."/>
            <person name="Kim M.-S."/>
            <person name="Lee J.M."/>
            <person name="Cheong K."/>
            <person name="Shin H.-S."/>
            <person name="Kim S.-B."/>
            <person name="Han K."/>
            <person name="Lee J."/>
            <person name="Park M."/>
            <person name="Lee H.-A."/>
            <person name="Lee H.-Y."/>
            <person name="Lee Y."/>
            <person name="Oh S."/>
            <person name="Lee J.H."/>
            <person name="Choi E."/>
            <person name="Choi E."/>
            <person name="Lee S.E."/>
            <person name="Jeon J."/>
            <person name="Kim H."/>
            <person name="Choi G."/>
            <person name="Song H."/>
            <person name="Lee J."/>
            <person name="Lee S.-C."/>
            <person name="Kwon J.-K."/>
            <person name="Lee H.-Y."/>
            <person name="Koo N."/>
            <person name="Hong Y."/>
            <person name="Kim R.W."/>
            <person name="Kang W.-H."/>
            <person name="Huh J.H."/>
            <person name="Kang B.-C."/>
            <person name="Yang T.-J."/>
            <person name="Lee Y.-H."/>
            <person name="Bennetzen J.L."/>
            <person name="Choi D."/>
        </authorList>
    </citation>
    <scope>NUCLEOTIDE SEQUENCE [LARGE SCALE GENOMIC DNA]</scope>
    <source>
        <strain evidence="3">cv. PBC81</strain>
    </source>
</reference>
<dbReference type="Proteomes" id="UP000224567">
    <property type="component" value="Unassembled WGS sequence"/>
</dbReference>
<dbReference type="EMBL" id="MLFT02000035">
    <property type="protein sequence ID" value="PHT30448.1"/>
    <property type="molecule type" value="Genomic_DNA"/>
</dbReference>
<organism evidence="2 3">
    <name type="scientific">Capsicum baccatum</name>
    <name type="common">Peruvian pepper</name>
    <dbReference type="NCBI Taxonomy" id="33114"/>
    <lineage>
        <taxon>Eukaryota</taxon>
        <taxon>Viridiplantae</taxon>
        <taxon>Streptophyta</taxon>
        <taxon>Embryophyta</taxon>
        <taxon>Tracheophyta</taxon>
        <taxon>Spermatophyta</taxon>
        <taxon>Magnoliopsida</taxon>
        <taxon>eudicotyledons</taxon>
        <taxon>Gunneridae</taxon>
        <taxon>Pentapetalae</taxon>
        <taxon>asterids</taxon>
        <taxon>lamiids</taxon>
        <taxon>Solanales</taxon>
        <taxon>Solanaceae</taxon>
        <taxon>Solanoideae</taxon>
        <taxon>Capsiceae</taxon>
        <taxon>Capsicum</taxon>
    </lineage>
</organism>
<sequence>MTQESQTSSVNERGIGRGVPPQRQDHEDNNEGYTRPFKRPKMVGIEIYKAEDGFITLNFGMPSRRVISTGAKVTKRSDVVIGDIGYIPRQRFK</sequence>
<feature type="region of interest" description="Disordered" evidence="1">
    <location>
        <begin position="1"/>
        <end position="37"/>
    </location>
</feature>